<dbReference type="EMBL" id="CAJNOC010000909">
    <property type="protein sequence ID" value="CAF0816140.1"/>
    <property type="molecule type" value="Genomic_DNA"/>
</dbReference>
<organism evidence="2 3">
    <name type="scientific">Brachionus calyciflorus</name>
    <dbReference type="NCBI Taxonomy" id="104777"/>
    <lineage>
        <taxon>Eukaryota</taxon>
        <taxon>Metazoa</taxon>
        <taxon>Spiralia</taxon>
        <taxon>Gnathifera</taxon>
        <taxon>Rotifera</taxon>
        <taxon>Eurotatoria</taxon>
        <taxon>Monogononta</taxon>
        <taxon>Pseudotrocha</taxon>
        <taxon>Ploima</taxon>
        <taxon>Brachionidae</taxon>
        <taxon>Brachionus</taxon>
    </lineage>
</organism>
<feature type="domain" description="C2H2-type" evidence="1">
    <location>
        <begin position="48"/>
        <end position="69"/>
    </location>
</feature>
<dbReference type="OrthoDB" id="10157772at2759"/>
<sequence>MQKINLCHYVKSKLAKFTQMTSEVVAVSEVIQLVVKKALSKHENPVPCPVCGRMMKNQRGINGHMSKMHK</sequence>
<evidence type="ECO:0000313" key="2">
    <source>
        <dbReference type="EMBL" id="CAF0816140.1"/>
    </source>
</evidence>
<dbReference type="PROSITE" id="PS00028">
    <property type="entry name" value="ZINC_FINGER_C2H2_1"/>
    <property type="match status" value="1"/>
</dbReference>
<reference evidence="2" key="1">
    <citation type="submission" date="2021-02" db="EMBL/GenBank/DDBJ databases">
        <authorList>
            <person name="Nowell W R."/>
        </authorList>
    </citation>
    <scope>NUCLEOTIDE SEQUENCE</scope>
    <source>
        <strain evidence="2">Ploen Becks lab</strain>
    </source>
</reference>
<gene>
    <name evidence="2" type="ORF">OXX778_LOCUS7221</name>
</gene>
<evidence type="ECO:0000313" key="3">
    <source>
        <dbReference type="Proteomes" id="UP000663879"/>
    </source>
</evidence>
<dbReference type="Proteomes" id="UP000663879">
    <property type="component" value="Unassembled WGS sequence"/>
</dbReference>
<protein>
    <recommendedName>
        <fullName evidence="1">C2H2-type domain-containing protein</fullName>
    </recommendedName>
</protein>
<proteinExistence type="predicted"/>
<comment type="caution">
    <text evidence="2">The sequence shown here is derived from an EMBL/GenBank/DDBJ whole genome shotgun (WGS) entry which is preliminary data.</text>
</comment>
<dbReference type="InterPro" id="IPR013087">
    <property type="entry name" value="Znf_C2H2_type"/>
</dbReference>
<evidence type="ECO:0000259" key="1">
    <source>
        <dbReference type="PROSITE" id="PS00028"/>
    </source>
</evidence>
<dbReference type="AlphaFoldDB" id="A0A813U123"/>
<keyword evidence="3" id="KW-1185">Reference proteome</keyword>
<name>A0A813U123_9BILA</name>
<accession>A0A813U123</accession>